<evidence type="ECO:0000256" key="1">
    <source>
        <dbReference type="SAM" id="MobiDB-lite"/>
    </source>
</evidence>
<reference evidence="2 3" key="2">
    <citation type="journal article" date="2017" name="Sci. Rep.">
        <title>A mobile pathogenicity chromosome in Fusarium oxysporum for infection of multiple cucurbit species.</title>
        <authorList>
            <person name="van Dam P."/>
            <person name="Fokkens L."/>
            <person name="Ayukawa Y."/>
            <person name="van der Gragt M."/>
            <person name="Ter Horst A."/>
            <person name="Brankovics B."/>
            <person name="Houterman P.M."/>
            <person name="Arie T."/>
            <person name="Rep M."/>
        </authorList>
    </citation>
    <scope>NUCLEOTIDE SEQUENCE [LARGE SCALE GENOMIC DNA]</scope>
    <source>
        <strain evidence="2 3">Forc016</strain>
    </source>
</reference>
<dbReference type="Pfam" id="PF13424">
    <property type="entry name" value="TPR_12"/>
    <property type="match status" value="2"/>
</dbReference>
<dbReference type="Proteomes" id="UP000219602">
    <property type="component" value="Unassembled WGS sequence"/>
</dbReference>
<evidence type="ECO:0000313" key="3">
    <source>
        <dbReference type="Proteomes" id="UP000219602"/>
    </source>
</evidence>
<name>A0A2H3G880_FUSOX</name>
<dbReference type="PANTHER" id="PTHR46082:SF6">
    <property type="entry name" value="AAA+ ATPASE DOMAIN-CONTAINING PROTEIN-RELATED"/>
    <property type="match status" value="1"/>
</dbReference>
<gene>
    <name evidence="2" type="ORF">AU210_016275</name>
</gene>
<dbReference type="Pfam" id="PF13374">
    <property type="entry name" value="TPR_10"/>
    <property type="match status" value="2"/>
</dbReference>
<reference evidence="2 3" key="1">
    <citation type="journal article" date="2016" name="Environ. Microbiol.">
        <title>Effector profiles distinguish formae speciales of Fusarium oxysporum.</title>
        <authorList>
            <person name="van Dam P."/>
            <person name="Fokkens L."/>
            <person name="Schmidt S.M."/>
            <person name="Linmans J.H."/>
            <person name="Kistler H.C."/>
            <person name="Ma L.J."/>
            <person name="Rep M."/>
        </authorList>
    </citation>
    <scope>NUCLEOTIDE SEQUENCE [LARGE SCALE GENOMIC DNA]</scope>
    <source>
        <strain evidence="2 3">Forc016</strain>
    </source>
</reference>
<evidence type="ECO:0000313" key="2">
    <source>
        <dbReference type="EMBL" id="PCD21309.1"/>
    </source>
</evidence>
<dbReference type="Gene3D" id="1.25.40.10">
    <property type="entry name" value="Tetratricopeptide repeat domain"/>
    <property type="match status" value="3"/>
</dbReference>
<dbReference type="Pfam" id="PF13176">
    <property type="entry name" value="TPR_7"/>
    <property type="match status" value="1"/>
</dbReference>
<dbReference type="PANTHER" id="PTHR46082">
    <property type="entry name" value="ATP/GTP-BINDING PROTEIN-RELATED"/>
    <property type="match status" value="1"/>
</dbReference>
<dbReference type="SUPFAM" id="SSF48452">
    <property type="entry name" value="TPR-like"/>
    <property type="match status" value="3"/>
</dbReference>
<sequence length="543" mass="61979">MLDDIAVELQRKTVLAETYKQQGRYEMAESLMSEVLEVKKKRPPSRENQLDMAATKLSLASIYEKQNRLDEARYMIIEAMRARTDQHEARHLDTPVLWRDLARLSSKGGRPQEASRILLESIEIMEQVLEEDDLNTLRSRQDLALYLRQQGRQQEAKVLYCQLWGHTISFLATNTRTHWAAWKASQLEVLKTRRSAPEGDPARTLISTANLAYIYLIQGRYQEAKVLRDRVIEQLKNIVDEGEIDALTALEKLALTYERTGSFREALRIRENVIEQKCKLFGEGDIRTLESKSRLASACALHDGYKEAKPMLEDVLKRMEKVVSADHPALISHSHHIAIMLREEKHFKEAEEMMKSVLKSKREVLGPEHPETILEMFNLAWFYIKQLKLKEALSLTQSAPELKAGQLGKGSPLTIGNQINLAFFTSFRGLLSNPIDQQRMEKGLEMLRQIMEGMERSTDETQERRRACEDYIRVLGRLSTARMVGKVDGTTSGQPVGTGIAESVDSSTPVHPAKRRSSTPETSESTPKKFRISDDEIECPDEN</sequence>
<dbReference type="SMART" id="SM00028">
    <property type="entry name" value="TPR"/>
    <property type="match status" value="4"/>
</dbReference>
<protein>
    <recommendedName>
        <fullName evidence="4">Kinesin light chain</fullName>
    </recommendedName>
</protein>
<evidence type="ECO:0008006" key="4">
    <source>
        <dbReference type="Google" id="ProtNLM"/>
    </source>
</evidence>
<dbReference type="InterPro" id="IPR011990">
    <property type="entry name" value="TPR-like_helical_dom_sf"/>
</dbReference>
<accession>A0A2H3G880</accession>
<organism evidence="2 3">
    <name type="scientific">Fusarium oxysporum f. sp. radicis-cucumerinum</name>
    <dbReference type="NCBI Taxonomy" id="327505"/>
    <lineage>
        <taxon>Eukaryota</taxon>
        <taxon>Fungi</taxon>
        <taxon>Dikarya</taxon>
        <taxon>Ascomycota</taxon>
        <taxon>Pezizomycotina</taxon>
        <taxon>Sordariomycetes</taxon>
        <taxon>Hypocreomycetidae</taxon>
        <taxon>Hypocreales</taxon>
        <taxon>Nectriaceae</taxon>
        <taxon>Fusarium</taxon>
        <taxon>Fusarium oxysporum species complex</taxon>
    </lineage>
</organism>
<feature type="region of interest" description="Disordered" evidence="1">
    <location>
        <begin position="486"/>
        <end position="543"/>
    </location>
</feature>
<dbReference type="AlphaFoldDB" id="A0A2H3G880"/>
<dbReference type="InterPro" id="IPR053137">
    <property type="entry name" value="NLR-like"/>
</dbReference>
<proteinExistence type="predicted"/>
<comment type="caution">
    <text evidence="2">The sequence shown here is derived from an EMBL/GenBank/DDBJ whole genome shotgun (WGS) entry which is preliminary data.</text>
</comment>
<dbReference type="InterPro" id="IPR019734">
    <property type="entry name" value="TPR_rpt"/>
</dbReference>
<dbReference type="STRING" id="327505.A0A2H3G880"/>
<dbReference type="EMBL" id="MABQ02000013">
    <property type="protein sequence ID" value="PCD21309.1"/>
    <property type="molecule type" value="Genomic_DNA"/>
</dbReference>